<reference evidence="3 4" key="2">
    <citation type="submission" date="2011-08" db="EMBL/GenBank/DDBJ databases">
        <title>The Genome Sequence of Eubacteriaceae bacterium CM5.</title>
        <authorList>
            <consortium name="The Broad Institute Genome Sequencing Platform"/>
            <person name="Earl A."/>
            <person name="Ward D."/>
            <person name="Feldgarden M."/>
            <person name="Gevers D."/>
            <person name="Sizova M."/>
            <person name="Hazen A."/>
            <person name="Epstein S."/>
            <person name="Young S.K."/>
            <person name="Zeng Q."/>
            <person name="Gargeya S."/>
            <person name="Fitzgerald M."/>
            <person name="Haas B."/>
            <person name="Abouelleil A."/>
            <person name="Alvarado L."/>
            <person name="Arachchi H.M."/>
            <person name="Berlin A."/>
            <person name="Brown A."/>
            <person name="Chapman S.B."/>
            <person name="Chen Z."/>
            <person name="Dunbar C."/>
            <person name="Freedman E."/>
            <person name="Gearin G."/>
            <person name="Gellesch M."/>
            <person name="Goldberg J."/>
            <person name="Griggs A."/>
            <person name="Gujja S."/>
            <person name="Heiman D."/>
            <person name="Howarth C."/>
            <person name="Larson L."/>
            <person name="Lui A."/>
            <person name="MacDonald P.J.P."/>
            <person name="Montmayeur A."/>
            <person name="Murphy C."/>
            <person name="Neiman D."/>
            <person name="Pearson M."/>
            <person name="Priest M."/>
            <person name="Roberts A."/>
            <person name="Saif S."/>
            <person name="Shea T."/>
            <person name="Shenoy N."/>
            <person name="Sisk P."/>
            <person name="Stolte C."/>
            <person name="Sykes S."/>
            <person name="Wortman J."/>
            <person name="Nusbaum C."/>
            <person name="Birren B."/>
        </authorList>
    </citation>
    <scope>NUCLEOTIDE SEQUENCE [LARGE SCALE GENOMIC DNA]</scope>
    <source>
        <strain evidence="3 4">CM5</strain>
    </source>
</reference>
<name>G9X326_9FIRM</name>
<evidence type="ECO:0000313" key="3">
    <source>
        <dbReference type="EMBL" id="EHL19549.1"/>
    </source>
</evidence>
<dbReference type="BioCyc" id="EBAC796937-HMP:GMGH-785-MONOMER"/>
<evidence type="ECO:0000313" key="2">
    <source>
        <dbReference type="EMBL" id="EHL10568.1"/>
    </source>
</evidence>
<keyword evidence="1" id="KW-0812">Transmembrane</keyword>
<dbReference type="RefSeq" id="WP_009525018.1">
    <property type="nucleotide sequence ID" value="NZ_JBQNBP010000020.1"/>
</dbReference>
<reference evidence="2 5" key="1">
    <citation type="submission" date="2011-08" db="EMBL/GenBank/DDBJ databases">
        <title>The Genome Sequence of Eubacteriaceae bacterium ACC19a.</title>
        <authorList>
            <consortium name="The Broad Institute Genome Sequencing Platform"/>
            <person name="Earl A."/>
            <person name="Ward D."/>
            <person name="Feldgarden M."/>
            <person name="Gevers D."/>
            <person name="Sizova M."/>
            <person name="Hazen A."/>
            <person name="Epstein S."/>
            <person name="Young S.K."/>
            <person name="Zeng Q."/>
            <person name="Gargeya S."/>
            <person name="Fitzgerald M."/>
            <person name="Haas B."/>
            <person name="Abouelleil A."/>
            <person name="Alvarado L."/>
            <person name="Arachchi H.M."/>
            <person name="Berlin A."/>
            <person name="Brown A."/>
            <person name="Chapman S.B."/>
            <person name="Chen Z."/>
            <person name="Dunbar C."/>
            <person name="Freedman E."/>
            <person name="Gearin G."/>
            <person name="Gellesch M."/>
            <person name="Goldberg J."/>
            <person name="Griggs A."/>
            <person name="Gujja S."/>
            <person name="Heiman D."/>
            <person name="Howarth C."/>
            <person name="Larson L."/>
            <person name="Lui A."/>
            <person name="MacDonald P.J.P."/>
            <person name="Montmayeur A."/>
            <person name="Murphy C."/>
            <person name="Neiman D."/>
            <person name="Pearson M."/>
            <person name="Priest M."/>
            <person name="Roberts A."/>
            <person name="Saif S."/>
            <person name="Shea T."/>
            <person name="Shenoy N."/>
            <person name="Sisk P."/>
            <person name="Stolte C."/>
            <person name="Sykes S."/>
            <person name="Wortman J."/>
            <person name="Nusbaum C."/>
            <person name="Birren B."/>
        </authorList>
    </citation>
    <scope>NUCLEOTIDE SEQUENCE [LARGE SCALE GENOMIC DNA]</scope>
    <source>
        <strain evidence="2 5">ACC19a</strain>
    </source>
</reference>
<feature type="transmembrane region" description="Helical" evidence="1">
    <location>
        <begin position="12"/>
        <end position="30"/>
    </location>
</feature>
<keyword evidence="1" id="KW-0472">Membrane</keyword>
<feature type="transmembrane region" description="Helical" evidence="1">
    <location>
        <begin position="60"/>
        <end position="81"/>
    </location>
</feature>
<comment type="caution">
    <text evidence="2">The sequence shown here is derived from an EMBL/GenBank/DDBJ whole genome shotgun (WGS) entry which is preliminary data.</text>
</comment>
<evidence type="ECO:0008006" key="6">
    <source>
        <dbReference type="Google" id="ProtNLM"/>
    </source>
</evidence>
<evidence type="ECO:0000313" key="5">
    <source>
        <dbReference type="Proteomes" id="UP000006437"/>
    </source>
</evidence>
<dbReference type="Proteomes" id="UP000003379">
    <property type="component" value="Unassembled WGS sequence"/>
</dbReference>
<dbReference type="GO" id="GO:0016020">
    <property type="term" value="C:membrane"/>
    <property type="evidence" value="ECO:0007669"/>
    <property type="project" value="InterPro"/>
</dbReference>
<proteinExistence type="predicted"/>
<dbReference type="EMBL" id="AFZG01000019">
    <property type="protein sequence ID" value="EHL19549.1"/>
    <property type="molecule type" value="Genomic_DNA"/>
</dbReference>
<organism evidence="2 5">
    <name type="scientific">Peptoanaerobacter stomatis</name>
    <dbReference type="NCBI Taxonomy" id="796937"/>
    <lineage>
        <taxon>Bacteria</taxon>
        <taxon>Bacillati</taxon>
        <taxon>Bacillota</taxon>
        <taxon>Clostridia</taxon>
        <taxon>Peptostreptococcales</taxon>
        <taxon>Filifactoraceae</taxon>
        <taxon>Peptoanaerobacter</taxon>
    </lineage>
</organism>
<dbReference type="AlphaFoldDB" id="G9X326"/>
<evidence type="ECO:0000256" key="1">
    <source>
        <dbReference type="SAM" id="Phobius"/>
    </source>
</evidence>
<gene>
    <name evidence="3" type="ORF">HMPREF9628_00270</name>
    <name evidence="2" type="ORF">HMPREF9629_00783</name>
</gene>
<accession>G9XC62</accession>
<dbReference type="InterPro" id="IPR003425">
    <property type="entry name" value="CCB3/YggT"/>
</dbReference>
<dbReference type="Proteomes" id="UP000006437">
    <property type="component" value="Unassembled WGS sequence"/>
</dbReference>
<accession>G9X326</accession>
<dbReference type="Pfam" id="PF02325">
    <property type="entry name" value="CCB3_YggT"/>
    <property type="match status" value="1"/>
</dbReference>
<evidence type="ECO:0000313" key="4">
    <source>
        <dbReference type="Proteomes" id="UP000003379"/>
    </source>
</evidence>
<protein>
    <recommendedName>
        <fullName evidence="6">YGGT family protein</fullName>
    </recommendedName>
</protein>
<dbReference type="STRING" id="796937.HMPREF9630_01960"/>
<sequence length="92" mass="10724">MVYIIIDILNLIYKAVVLLITARVIISWIPSIDVYREPVRTIIKFTDLILEPIRNVLDRLGLLIAIDISPIIAFLILRFVFNILIRICFIIF</sequence>
<dbReference type="EMBL" id="AFZE01000057">
    <property type="protein sequence ID" value="EHL10568.1"/>
    <property type="molecule type" value="Genomic_DNA"/>
</dbReference>
<keyword evidence="1" id="KW-1133">Transmembrane helix</keyword>
<dbReference type="HOGENOM" id="CLU_136788_1_2_9"/>